<evidence type="ECO:0000256" key="11">
    <source>
        <dbReference type="ARBA" id="ARBA00022848"/>
    </source>
</evidence>
<evidence type="ECO:0000256" key="5">
    <source>
        <dbReference type="ARBA" id="ARBA00019213"/>
    </source>
</evidence>
<evidence type="ECO:0000256" key="3">
    <source>
        <dbReference type="ARBA" id="ARBA00012698"/>
    </source>
</evidence>
<keyword evidence="10" id="KW-0274">FAD</keyword>
<dbReference type="GO" id="GO:0050661">
    <property type="term" value="F:NADP binding"/>
    <property type="evidence" value="ECO:0007669"/>
    <property type="project" value="InterPro"/>
</dbReference>
<keyword evidence="11" id="KW-0256">Endoplasmic reticulum</keyword>
<evidence type="ECO:0000256" key="19">
    <source>
        <dbReference type="ARBA" id="ARBA00033301"/>
    </source>
</evidence>
<comment type="catalytic activity">
    <reaction evidence="28">
        <text>heptan-4-one + NADPH + O2 + H(+) = propyl butanoate + NADP(+) + H2O</text>
        <dbReference type="Rhea" id="RHEA:54852"/>
        <dbReference type="ChEBI" id="CHEBI:15377"/>
        <dbReference type="ChEBI" id="CHEBI:15378"/>
        <dbReference type="ChEBI" id="CHEBI:15379"/>
        <dbReference type="ChEBI" id="CHEBI:57783"/>
        <dbReference type="ChEBI" id="CHEBI:58349"/>
        <dbReference type="ChEBI" id="CHEBI:89484"/>
        <dbReference type="ChEBI" id="CHEBI:89719"/>
    </reaction>
    <physiologicalReaction direction="left-to-right" evidence="28">
        <dbReference type="Rhea" id="RHEA:54853"/>
    </physiologicalReaction>
</comment>
<dbReference type="InterPro" id="IPR050346">
    <property type="entry name" value="FMO-like"/>
</dbReference>
<comment type="catalytic activity">
    <reaction evidence="26">
        <text>octan-3-one + NADPH + O2 + H(+) = ethyl hexanoate + NADP(+) + H2O</text>
        <dbReference type="Rhea" id="RHEA:54856"/>
        <dbReference type="ChEBI" id="CHEBI:15377"/>
        <dbReference type="ChEBI" id="CHEBI:15378"/>
        <dbReference type="ChEBI" id="CHEBI:15379"/>
        <dbReference type="ChEBI" id="CHEBI:57783"/>
        <dbReference type="ChEBI" id="CHEBI:58349"/>
        <dbReference type="ChEBI" id="CHEBI:80946"/>
        <dbReference type="ChEBI" id="CHEBI:86055"/>
    </reaction>
    <physiologicalReaction direction="left-to-right" evidence="26">
        <dbReference type="Rhea" id="RHEA:54857"/>
    </physiologicalReaction>
</comment>
<evidence type="ECO:0000256" key="16">
    <source>
        <dbReference type="ARBA" id="ARBA00023136"/>
    </source>
</evidence>
<evidence type="ECO:0000256" key="24">
    <source>
        <dbReference type="ARBA" id="ARBA00047864"/>
    </source>
</evidence>
<evidence type="ECO:0000256" key="25">
    <source>
        <dbReference type="ARBA" id="ARBA00047977"/>
    </source>
</evidence>
<evidence type="ECO:0000256" key="22">
    <source>
        <dbReference type="ARBA" id="ARBA00047574"/>
    </source>
</evidence>
<dbReference type="PRINTS" id="PR01125">
    <property type="entry name" value="FMOXYGENASE5"/>
</dbReference>
<evidence type="ECO:0000256" key="20">
    <source>
        <dbReference type="ARBA" id="ARBA00045722"/>
    </source>
</evidence>
<evidence type="ECO:0000256" key="1">
    <source>
        <dbReference type="ARBA" id="ARBA00004524"/>
    </source>
</evidence>
<keyword evidence="15" id="KW-0443">Lipid metabolism</keyword>
<keyword evidence="6" id="KW-0488">Methylation</keyword>
<evidence type="ECO:0000256" key="17">
    <source>
        <dbReference type="ARBA" id="ARBA00029728"/>
    </source>
</evidence>
<accession>A0AA38RUX9</accession>
<dbReference type="PANTHER" id="PTHR23023">
    <property type="entry name" value="DIMETHYLANILINE MONOOXYGENASE"/>
    <property type="match status" value="1"/>
</dbReference>
<keyword evidence="9" id="KW-0812">Transmembrane</keyword>
<evidence type="ECO:0000256" key="27">
    <source>
        <dbReference type="ARBA" id="ARBA00048989"/>
    </source>
</evidence>
<proteinExistence type="inferred from homology"/>
<comment type="caution">
    <text evidence="31">The sequence shown here is derived from an EMBL/GenBank/DDBJ whole genome shotgun (WGS) entry which is preliminary data.</text>
</comment>
<comment type="subcellular location">
    <subcellularLocation>
        <location evidence="1">Microsome membrane</location>
    </subcellularLocation>
</comment>
<dbReference type="EC" id="1.14.13.8" evidence="4"/>
<comment type="catalytic activity">
    <reaction evidence="29">
        <text>N,N-dimethylaniline + NADPH + O2 + H(+) = N,N-dimethylaniline N-oxide + NADP(+) + H2O</text>
        <dbReference type="Rhea" id="RHEA:24468"/>
        <dbReference type="ChEBI" id="CHEBI:15377"/>
        <dbReference type="ChEBI" id="CHEBI:15378"/>
        <dbReference type="ChEBI" id="CHEBI:15379"/>
        <dbReference type="ChEBI" id="CHEBI:16269"/>
        <dbReference type="ChEBI" id="CHEBI:17735"/>
        <dbReference type="ChEBI" id="CHEBI:57783"/>
        <dbReference type="ChEBI" id="CHEBI:58349"/>
        <dbReference type="EC" id="1.14.13.8"/>
    </reaction>
    <physiologicalReaction direction="left-to-right" evidence="29">
        <dbReference type="Rhea" id="RHEA:24469"/>
    </physiologicalReaction>
</comment>
<dbReference type="InterPro" id="IPR000960">
    <property type="entry name" value="Flavin_mOase"/>
</dbReference>
<dbReference type="InterPro" id="IPR036188">
    <property type="entry name" value="FAD/NAD-bd_sf"/>
</dbReference>
<evidence type="ECO:0000256" key="30">
    <source>
        <dbReference type="ARBA" id="ARBA00049475"/>
    </source>
</evidence>
<evidence type="ECO:0000256" key="23">
    <source>
        <dbReference type="ARBA" id="ARBA00047855"/>
    </source>
</evidence>
<evidence type="ECO:0000313" key="32">
    <source>
        <dbReference type="Proteomes" id="UP001174691"/>
    </source>
</evidence>
<dbReference type="EC" id="1.6.3.1" evidence="3"/>
<dbReference type="PRINTS" id="PR00370">
    <property type="entry name" value="FMOXYGENASE"/>
</dbReference>
<dbReference type="InterPro" id="IPR002257">
    <property type="entry name" value="Flavin_mOase_5"/>
</dbReference>
<evidence type="ECO:0000256" key="21">
    <source>
        <dbReference type="ARBA" id="ARBA00047426"/>
    </source>
</evidence>
<comment type="catalytic activity">
    <reaction evidence="23">
        <text>sulcatone + NADPH + O2 + H(+) = 4-methylpent-3-en-1-yl acetate + NADP(+) + H2O</text>
        <dbReference type="Rhea" id="RHEA:54864"/>
        <dbReference type="ChEBI" id="CHEBI:15377"/>
        <dbReference type="ChEBI" id="CHEBI:15378"/>
        <dbReference type="ChEBI" id="CHEBI:15379"/>
        <dbReference type="ChEBI" id="CHEBI:16310"/>
        <dbReference type="ChEBI" id="CHEBI:57783"/>
        <dbReference type="ChEBI" id="CHEBI:58349"/>
        <dbReference type="ChEBI" id="CHEBI:138373"/>
    </reaction>
    <physiologicalReaction direction="left-to-right" evidence="23">
        <dbReference type="Rhea" id="RHEA:54865"/>
    </physiologicalReaction>
</comment>
<evidence type="ECO:0000256" key="4">
    <source>
        <dbReference type="ARBA" id="ARBA00012850"/>
    </source>
</evidence>
<dbReference type="Gene3D" id="3.50.50.60">
    <property type="entry name" value="FAD/NAD(P)-binding domain"/>
    <property type="match status" value="1"/>
</dbReference>
<dbReference type="GO" id="GO:0016174">
    <property type="term" value="F:NAD(P)H oxidase H2O2-forming activity"/>
    <property type="evidence" value="ECO:0007669"/>
    <property type="project" value="UniProtKB-EC"/>
</dbReference>
<evidence type="ECO:0000256" key="2">
    <source>
        <dbReference type="ARBA" id="ARBA00009183"/>
    </source>
</evidence>
<evidence type="ECO:0000313" key="31">
    <source>
        <dbReference type="EMBL" id="KAJ9157142.1"/>
    </source>
</evidence>
<dbReference type="Proteomes" id="UP001174691">
    <property type="component" value="Unassembled WGS sequence"/>
</dbReference>
<dbReference type="SUPFAM" id="SSF51905">
    <property type="entry name" value="FAD/NAD(P)-binding domain"/>
    <property type="match status" value="2"/>
</dbReference>
<dbReference type="GO" id="GO:0004499">
    <property type="term" value="F:N,N-dimethylaniline monooxygenase activity"/>
    <property type="evidence" value="ECO:0007669"/>
    <property type="project" value="InterPro"/>
</dbReference>
<evidence type="ECO:0000256" key="6">
    <source>
        <dbReference type="ARBA" id="ARBA00022481"/>
    </source>
</evidence>
<comment type="catalytic activity">
    <reaction evidence="24">
        <text>NADPH + O2 + H(+) = H2O2 + NADP(+)</text>
        <dbReference type="Rhea" id="RHEA:11260"/>
        <dbReference type="ChEBI" id="CHEBI:15378"/>
        <dbReference type="ChEBI" id="CHEBI:15379"/>
        <dbReference type="ChEBI" id="CHEBI:16240"/>
        <dbReference type="ChEBI" id="CHEBI:57783"/>
        <dbReference type="ChEBI" id="CHEBI:58349"/>
        <dbReference type="EC" id="1.6.3.1"/>
    </reaction>
    <physiologicalReaction direction="left-to-right" evidence="24">
        <dbReference type="Rhea" id="RHEA:11261"/>
    </physiologicalReaction>
</comment>
<keyword evidence="12" id="KW-0521">NADP</keyword>
<evidence type="ECO:0000256" key="13">
    <source>
        <dbReference type="ARBA" id="ARBA00022989"/>
    </source>
</evidence>
<organism evidence="31 32">
    <name type="scientific">Coniochaeta hoffmannii</name>
    <dbReference type="NCBI Taxonomy" id="91930"/>
    <lineage>
        <taxon>Eukaryota</taxon>
        <taxon>Fungi</taxon>
        <taxon>Dikarya</taxon>
        <taxon>Ascomycota</taxon>
        <taxon>Pezizomycotina</taxon>
        <taxon>Sordariomycetes</taxon>
        <taxon>Sordariomycetidae</taxon>
        <taxon>Coniochaetales</taxon>
        <taxon>Coniochaetaceae</taxon>
        <taxon>Coniochaeta</taxon>
    </lineage>
</organism>
<keyword evidence="13" id="KW-1133">Transmembrane helix</keyword>
<evidence type="ECO:0000256" key="28">
    <source>
        <dbReference type="ARBA" id="ARBA00048990"/>
    </source>
</evidence>
<keyword evidence="7" id="KW-0597">Phosphoprotein</keyword>
<keyword evidence="32" id="KW-1185">Reference proteome</keyword>
<comment type="catalytic activity">
    <reaction evidence="22">
        <text>heptan-2-one + NADPH + O2 + H(+) = pentyl acetate + NADP(+) + H2O</text>
        <dbReference type="Rhea" id="RHEA:54836"/>
        <dbReference type="ChEBI" id="CHEBI:5672"/>
        <dbReference type="ChEBI" id="CHEBI:15377"/>
        <dbReference type="ChEBI" id="CHEBI:15378"/>
        <dbReference type="ChEBI" id="CHEBI:15379"/>
        <dbReference type="ChEBI" id="CHEBI:57783"/>
        <dbReference type="ChEBI" id="CHEBI:58349"/>
        <dbReference type="ChEBI" id="CHEBI:87362"/>
    </reaction>
    <physiologicalReaction direction="left-to-right" evidence="22">
        <dbReference type="Rhea" id="RHEA:54837"/>
    </physiologicalReaction>
</comment>
<keyword evidence="8" id="KW-0285">Flavoprotein</keyword>
<evidence type="ECO:0000256" key="29">
    <source>
        <dbReference type="ARBA" id="ARBA00049443"/>
    </source>
</evidence>
<dbReference type="GO" id="GO:0050660">
    <property type="term" value="F:flavin adenine dinucleotide binding"/>
    <property type="evidence" value="ECO:0007669"/>
    <property type="project" value="InterPro"/>
</dbReference>
<comment type="catalytic activity">
    <reaction evidence="25">
        <text>hexan-3-one + NADPH + O2 + H(+) = ethyl butanoate + NADP(+) + H2O</text>
        <dbReference type="Rhea" id="RHEA:54844"/>
        <dbReference type="ChEBI" id="CHEBI:15377"/>
        <dbReference type="ChEBI" id="CHEBI:15378"/>
        <dbReference type="ChEBI" id="CHEBI:15379"/>
        <dbReference type="ChEBI" id="CHEBI:57783"/>
        <dbReference type="ChEBI" id="CHEBI:58349"/>
        <dbReference type="ChEBI" id="CHEBI:88764"/>
        <dbReference type="ChEBI" id="CHEBI:89891"/>
    </reaction>
    <physiologicalReaction direction="left-to-right" evidence="25">
        <dbReference type="Rhea" id="RHEA:54845"/>
    </physiologicalReaction>
</comment>
<evidence type="ECO:0000256" key="14">
    <source>
        <dbReference type="ARBA" id="ARBA00023002"/>
    </source>
</evidence>
<keyword evidence="14" id="KW-0560">Oxidoreductase</keyword>
<sequence length="524" mass="57777">MEQTKVRVAIIGAGVCGLTTLKECLASGFEAVAFDARDTVGGAWTYQPVEPDTDPSTVKSAMYDGVMLNSCRDTSSFTDFPLDPARYGDYFNHRKMSQYLHEYAHHFGLEQHIRLRTKVLDCTPLNGGASGWRVTVQAEGQPAEESIFTAVCNAAGHLSSPKLPEIKGRDTFKGELLHSHYYRRPGPYAGKKVAIIGLGSSGVDIACEIAPQASEVHIITRRGGWILPRFVLGKPCEAWDNRATQVWIPPSIGQWLQTKLLHLVEIQPPKELIPEHKILAQNVTIRGDFLEKVTTGLITPHRATVESLTETGLVLSNGTTLDVDAVICATGYNQFDFPHLSFDPLRSKDTTTTPPGAVDMYKFLATPHYDNLFFVGYTELIGPLPPAAEAQARYVAALLEGRIPRATKEEMLTDIKRVREAQRKKYVHSDRHILAWEAIDYIDTLLAPLGARPGFGKLLGRMFTGNPIRALSVLNAVWFGIPSSAQWRLCGYGAKRKLAEETVLRIAAGKKKLSKAELLELGMG</sequence>
<protein>
    <recommendedName>
        <fullName evidence="5">Flavin-containing monooxygenase 5</fullName>
        <ecNumber evidence="4">1.14.13.8</ecNumber>
        <ecNumber evidence="3">1.6.3.1</ecNumber>
    </recommendedName>
    <alternativeName>
        <fullName evidence="19">Dimethylaniline monooxygenase [N-oxide-forming] 5</fullName>
    </alternativeName>
    <alternativeName>
        <fullName evidence="17">Dimethylaniline oxidase 5</fullName>
    </alternativeName>
    <alternativeName>
        <fullName evidence="18">NADPH oxidase</fullName>
    </alternativeName>
</protein>
<keyword evidence="11" id="KW-0492">Microsome</keyword>
<gene>
    <name evidence="31" type="ORF">NKR19_g3795</name>
</gene>
<evidence type="ECO:0000256" key="7">
    <source>
        <dbReference type="ARBA" id="ARBA00022553"/>
    </source>
</evidence>
<comment type="catalytic activity">
    <reaction evidence="27">
        <text>(2E)-geranial + NADPH + O2 + H(+) = (1E)-2,6-dimethylhepta-1,5-dien-1-yl formate + NADP(+) + H2O</text>
        <dbReference type="Rhea" id="RHEA:54860"/>
        <dbReference type="ChEBI" id="CHEBI:15377"/>
        <dbReference type="ChEBI" id="CHEBI:15378"/>
        <dbReference type="ChEBI" id="CHEBI:15379"/>
        <dbReference type="ChEBI" id="CHEBI:16980"/>
        <dbReference type="ChEBI" id="CHEBI:57783"/>
        <dbReference type="ChEBI" id="CHEBI:58349"/>
        <dbReference type="ChEBI" id="CHEBI:138375"/>
    </reaction>
    <physiologicalReaction direction="left-to-right" evidence="27">
        <dbReference type="Rhea" id="RHEA:54861"/>
    </physiologicalReaction>
</comment>
<keyword evidence="16" id="KW-0472">Membrane</keyword>
<dbReference type="EMBL" id="JANBVN010000044">
    <property type="protein sequence ID" value="KAJ9157142.1"/>
    <property type="molecule type" value="Genomic_DNA"/>
</dbReference>
<evidence type="ECO:0000256" key="26">
    <source>
        <dbReference type="ARBA" id="ARBA00048459"/>
    </source>
</evidence>
<dbReference type="PIRSF" id="PIRSF000332">
    <property type="entry name" value="FMO"/>
    <property type="match status" value="1"/>
</dbReference>
<reference evidence="31" key="1">
    <citation type="submission" date="2022-07" db="EMBL/GenBank/DDBJ databases">
        <title>Fungi with potential for degradation of polypropylene.</title>
        <authorList>
            <person name="Gostincar C."/>
        </authorList>
    </citation>
    <scope>NUCLEOTIDE SEQUENCE</scope>
    <source>
        <strain evidence="31">EXF-13287</strain>
    </source>
</reference>
<evidence type="ECO:0000256" key="12">
    <source>
        <dbReference type="ARBA" id="ARBA00022857"/>
    </source>
</evidence>
<evidence type="ECO:0000256" key="8">
    <source>
        <dbReference type="ARBA" id="ARBA00022630"/>
    </source>
</evidence>
<keyword evidence="31" id="KW-0503">Monooxygenase</keyword>
<comment type="catalytic activity">
    <reaction evidence="30">
        <text>octan-3-one + NADPH + O2 + H(+) = pentyl propanoate + NADP(+) + H2O</text>
        <dbReference type="Rhea" id="RHEA:54840"/>
        <dbReference type="ChEBI" id="CHEBI:15377"/>
        <dbReference type="ChEBI" id="CHEBI:15378"/>
        <dbReference type="ChEBI" id="CHEBI:15379"/>
        <dbReference type="ChEBI" id="CHEBI:57783"/>
        <dbReference type="ChEBI" id="CHEBI:58349"/>
        <dbReference type="ChEBI" id="CHEBI:80946"/>
        <dbReference type="ChEBI" id="CHEBI:87373"/>
    </reaction>
    <physiologicalReaction direction="left-to-right" evidence="30">
        <dbReference type="Rhea" id="RHEA:54841"/>
    </physiologicalReaction>
</comment>
<name>A0AA38RUX9_9PEZI</name>
<dbReference type="InterPro" id="IPR020946">
    <property type="entry name" value="Flavin_mOase-like"/>
</dbReference>
<comment type="similarity">
    <text evidence="2">Belongs to the FMO family.</text>
</comment>
<dbReference type="AlphaFoldDB" id="A0AA38RUX9"/>
<comment type="catalytic activity">
    <reaction evidence="21">
        <text>hexan-3-one + NADPH + O2 + H(+) = propyl propanoate + NADP(+) + H2O</text>
        <dbReference type="Rhea" id="RHEA:54848"/>
        <dbReference type="ChEBI" id="CHEBI:15377"/>
        <dbReference type="ChEBI" id="CHEBI:15378"/>
        <dbReference type="ChEBI" id="CHEBI:15379"/>
        <dbReference type="ChEBI" id="CHEBI:57783"/>
        <dbReference type="ChEBI" id="CHEBI:58349"/>
        <dbReference type="ChEBI" id="CHEBI:89828"/>
        <dbReference type="ChEBI" id="CHEBI:89891"/>
    </reaction>
    <physiologicalReaction direction="left-to-right" evidence="21">
        <dbReference type="Rhea" id="RHEA:54849"/>
    </physiologicalReaction>
</comment>
<evidence type="ECO:0000256" key="10">
    <source>
        <dbReference type="ARBA" id="ARBA00022827"/>
    </source>
</evidence>
<dbReference type="Pfam" id="PF00743">
    <property type="entry name" value="FMO-like"/>
    <property type="match status" value="1"/>
</dbReference>
<comment type="function">
    <text evidence="20">Acts as a Baeyer-Villiger monooxygenase on a broad range of substrates. Catalyzes the insertion of an oxygen atom into a carbon-carbon bond adjacent to a carbonyl, which converts ketones to esters. Active on diverse carbonyl compounds, whereas soft nucleophiles are mostly non- or poorly reactive. In contrast with other forms of FMO it is non- or poorly active on 'classical' substrates such as drugs, pesticides, and dietary components containing soft nucleophilic heteroatoms. Able to oxidize drug molecules bearing a carbonyl group on an aliphatic chain, such as nabumetone and pentoxifylline. Also, in the absence of substrates, shows slow but yet significant NADPH oxidase activity. Acts as a positive modulator of cholesterol biosynthesis as well as glucose homeostasis, promoting metabolic aging via pleiotropic effects.</text>
</comment>
<evidence type="ECO:0000256" key="9">
    <source>
        <dbReference type="ARBA" id="ARBA00022692"/>
    </source>
</evidence>
<evidence type="ECO:0000256" key="15">
    <source>
        <dbReference type="ARBA" id="ARBA00023098"/>
    </source>
</evidence>
<dbReference type="GO" id="GO:0006629">
    <property type="term" value="P:lipid metabolic process"/>
    <property type="evidence" value="ECO:0007669"/>
    <property type="project" value="UniProtKB-KW"/>
</dbReference>
<evidence type="ECO:0000256" key="18">
    <source>
        <dbReference type="ARBA" id="ARBA00033213"/>
    </source>
</evidence>